<dbReference type="InterPro" id="IPR040464">
    <property type="entry name" value="InsP(3)kin_ATP-grasp"/>
</dbReference>
<evidence type="ECO:0000256" key="6">
    <source>
        <dbReference type="ARBA" id="ARBA00022723"/>
    </source>
</evidence>
<proteinExistence type="inferred from homology"/>
<evidence type="ECO:0000256" key="11">
    <source>
        <dbReference type="SAM" id="MobiDB-lite"/>
    </source>
</evidence>
<dbReference type="GO" id="GO:0000287">
    <property type="term" value="F:magnesium ion binding"/>
    <property type="evidence" value="ECO:0007669"/>
    <property type="project" value="InterPro"/>
</dbReference>
<feature type="domain" description="Inositol 1,3,4-trisphosphate 5/6-kinase ATP-grasp" evidence="12">
    <location>
        <begin position="309"/>
        <end position="377"/>
    </location>
</feature>
<dbReference type="PANTHER" id="PTHR14217">
    <property type="entry name" value="INOSITOL-TETRAKISPHOSPHATE 1-KINASE"/>
    <property type="match status" value="1"/>
</dbReference>
<evidence type="ECO:0000256" key="7">
    <source>
        <dbReference type="ARBA" id="ARBA00022741"/>
    </source>
</evidence>
<dbReference type="EC" id="2.7.1.159" evidence="4"/>
<gene>
    <name evidence="13" type="ORF">HXX76_001214</name>
</gene>
<evidence type="ECO:0000256" key="2">
    <source>
        <dbReference type="ARBA" id="ARBA00009601"/>
    </source>
</evidence>
<feature type="region of interest" description="Disordered" evidence="11">
    <location>
        <begin position="389"/>
        <end position="441"/>
    </location>
</feature>
<evidence type="ECO:0000313" key="14">
    <source>
        <dbReference type="Proteomes" id="UP000650467"/>
    </source>
</evidence>
<dbReference type="AlphaFoldDB" id="A0A835WBU9"/>
<comment type="subunit">
    <text evidence="3">Monomer.</text>
</comment>
<evidence type="ECO:0000256" key="1">
    <source>
        <dbReference type="ARBA" id="ARBA00001946"/>
    </source>
</evidence>
<dbReference type="PANTHER" id="PTHR14217:SF39">
    <property type="entry name" value="INOSITOL-TETRAKISPHOSPHATE 1-KINASE 3"/>
    <property type="match status" value="1"/>
</dbReference>
<dbReference type="Pfam" id="PF05770">
    <property type="entry name" value="Ins134_P3_kin"/>
    <property type="match status" value="2"/>
</dbReference>
<reference evidence="13" key="1">
    <citation type="journal article" date="2020" name="bioRxiv">
        <title>Comparative genomics of Chlamydomonas.</title>
        <authorList>
            <person name="Craig R.J."/>
            <person name="Hasan A.R."/>
            <person name="Ness R.W."/>
            <person name="Keightley P.D."/>
        </authorList>
    </citation>
    <scope>NUCLEOTIDE SEQUENCE</scope>
    <source>
        <strain evidence="13">SAG 7.73</strain>
    </source>
</reference>
<keyword evidence="9" id="KW-0067">ATP-binding</keyword>
<accession>A0A835WBU9</accession>
<dbReference type="GO" id="GO:0005737">
    <property type="term" value="C:cytoplasm"/>
    <property type="evidence" value="ECO:0007669"/>
    <property type="project" value="TreeGrafter"/>
</dbReference>
<evidence type="ECO:0000313" key="13">
    <source>
        <dbReference type="EMBL" id="KAG2444462.1"/>
    </source>
</evidence>
<evidence type="ECO:0000256" key="5">
    <source>
        <dbReference type="ARBA" id="ARBA00022679"/>
    </source>
</evidence>
<evidence type="ECO:0000256" key="3">
    <source>
        <dbReference type="ARBA" id="ARBA00011245"/>
    </source>
</evidence>
<organism evidence="13 14">
    <name type="scientific">Chlamydomonas incerta</name>
    <dbReference type="NCBI Taxonomy" id="51695"/>
    <lineage>
        <taxon>Eukaryota</taxon>
        <taxon>Viridiplantae</taxon>
        <taxon>Chlorophyta</taxon>
        <taxon>core chlorophytes</taxon>
        <taxon>Chlorophyceae</taxon>
        <taxon>CS clade</taxon>
        <taxon>Chlamydomonadales</taxon>
        <taxon>Chlamydomonadaceae</taxon>
        <taxon>Chlamydomonas</taxon>
    </lineage>
</organism>
<feature type="domain" description="Inositol 1,3,4-trisphosphate 5/6-kinase ATP-grasp" evidence="12">
    <location>
        <begin position="34"/>
        <end position="166"/>
    </location>
</feature>
<keyword evidence="10" id="KW-0460">Magnesium</keyword>
<dbReference type="GO" id="GO:0047325">
    <property type="term" value="F:inositol-3,4,5,6-tetrakisphosphate 1-kinase activity"/>
    <property type="evidence" value="ECO:0007669"/>
    <property type="project" value="InterPro"/>
</dbReference>
<keyword evidence="7" id="KW-0547">Nucleotide-binding</keyword>
<dbReference type="EMBL" id="JAEHOC010000002">
    <property type="protein sequence ID" value="KAG2444462.1"/>
    <property type="molecule type" value="Genomic_DNA"/>
</dbReference>
<evidence type="ECO:0000259" key="12">
    <source>
        <dbReference type="Pfam" id="PF05770"/>
    </source>
</evidence>
<comment type="cofactor">
    <cofactor evidence="1">
        <name>Mg(2+)</name>
        <dbReference type="ChEBI" id="CHEBI:18420"/>
    </cofactor>
</comment>
<feature type="compositionally biased region" description="Pro residues" evidence="11">
    <location>
        <begin position="260"/>
        <end position="279"/>
    </location>
</feature>
<evidence type="ECO:0000256" key="9">
    <source>
        <dbReference type="ARBA" id="ARBA00022840"/>
    </source>
</evidence>
<comment type="caution">
    <text evidence="13">The sequence shown here is derived from an EMBL/GenBank/DDBJ whole genome shotgun (WGS) entry which is preliminary data.</text>
</comment>
<dbReference type="OrthoDB" id="25308at2759"/>
<feature type="region of interest" description="Disordered" evidence="11">
    <location>
        <begin position="222"/>
        <end position="291"/>
    </location>
</feature>
<dbReference type="InterPro" id="IPR008656">
    <property type="entry name" value="Inositol_tetrakis-P_1-kinase"/>
</dbReference>
<name>A0A835WBU9_CHLIN</name>
<dbReference type="Proteomes" id="UP000650467">
    <property type="component" value="Unassembled WGS sequence"/>
</dbReference>
<protein>
    <recommendedName>
        <fullName evidence="4">inositol-1,3,4-trisphosphate 5/6-kinase</fullName>
        <ecNumber evidence="4">2.7.1.159</ecNumber>
    </recommendedName>
</protein>
<sequence>MLLPLRERGGLLLHPPHGYTPRHPQLGVSGIRTARVTSPTQVEINEGCSLSEAQALLTAAGLKPPLLVKPLWTDGREGSHGLAVLHDMAALGKVLHGAVSSELKPPLVVQQFVAHGGVLFKVYVLGQRTVVCQRPSLGESYLGQEAKRAGVLSLPRISCKSTYAKDSPEYRFSAGVIYGIGTGTGTGAGTGTCGVATRGARAHSLAATSTAEMEACSSRGGAAAEAGSSRRDGSGHGAVGVSAGPDSSEQALLRRARSPHSPPPLSLPASPPSTPPHPGSAPEASGVEAPAGPMAYTASSAHLAPAVALSMVPPDWVTSALSGALREKLGLQLFNFDMICPEQQPAEGERLYHVVDVNYFPGVDKLDNFEQLFVDFLKAACEGEGSARADMQTDKPAGACGAGGEADAAGGEDGASSVSCGEGEAAGLLGPDGGDGETICGAPAPAAEAAAGGQWEAQAAGIAMV</sequence>
<keyword evidence="6" id="KW-0479">Metal-binding</keyword>
<dbReference type="Gene3D" id="3.30.470.20">
    <property type="entry name" value="ATP-grasp fold, B domain"/>
    <property type="match status" value="2"/>
</dbReference>
<dbReference type="GO" id="GO:0052726">
    <property type="term" value="F:inositol-1,3,4-trisphosphate 5-kinase activity"/>
    <property type="evidence" value="ECO:0007669"/>
    <property type="project" value="InterPro"/>
</dbReference>
<keyword evidence="14" id="KW-1185">Reference proteome</keyword>
<dbReference type="GO" id="GO:0052725">
    <property type="term" value="F:inositol-1,3,4-trisphosphate 6-kinase activity"/>
    <property type="evidence" value="ECO:0007669"/>
    <property type="project" value="InterPro"/>
</dbReference>
<evidence type="ECO:0000256" key="8">
    <source>
        <dbReference type="ARBA" id="ARBA00022777"/>
    </source>
</evidence>
<dbReference type="GO" id="GO:0005524">
    <property type="term" value="F:ATP binding"/>
    <property type="evidence" value="ECO:0007669"/>
    <property type="project" value="UniProtKB-KW"/>
</dbReference>
<keyword evidence="8" id="KW-0418">Kinase</keyword>
<dbReference type="GO" id="GO:0032957">
    <property type="term" value="P:inositol trisphosphate metabolic process"/>
    <property type="evidence" value="ECO:0007669"/>
    <property type="project" value="InterPro"/>
</dbReference>
<comment type="similarity">
    <text evidence="2">Belongs to the ITPK1 family.</text>
</comment>
<keyword evidence="5" id="KW-0808">Transferase</keyword>
<evidence type="ECO:0000256" key="4">
    <source>
        <dbReference type="ARBA" id="ARBA00012017"/>
    </source>
</evidence>
<dbReference type="SUPFAM" id="SSF56059">
    <property type="entry name" value="Glutathione synthetase ATP-binding domain-like"/>
    <property type="match status" value="1"/>
</dbReference>
<evidence type="ECO:0000256" key="10">
    <source>
        <dbReference type="ARBA" id="ARBA00022842"/>
    </source>
</evidence>